<protein>
    <submittedName>
        <fullName evidence="1">Uncharacterized protein</fullName>
    </submittedName>
</protein>
<evidence type="ECO:0000313" key="1">
    <source>
        <dbReference type="EMBL" id="KND97082.1"/>
    </source>
</evidence>
<dbReference type="VEuPathDB" id="FungiDB:QG37_06542"/>
<reference evidence="2" key="1">
    <citation type="journal article" date="2015" name="BMC Genomics">
        <title>Draft genome of a commonly misdiagnosed multidrug resistant pathogen Candida auris.</title>
        <authorList>
            <person name="Chatterjee S."/>
            <person name="Alampalli S.V."/>
            <person name="Nageshan R.K."/>
            <person name="Chettiar S.T."/>
            <person name="Joshi S."/>
            <person name="Tatu U.S."/>
        </authorList>
    </citation>
    <scope>NUCLEOTIDE SEQUENCE [LARGE SCALE GENOMIC DNA]</scope>
    <source>
        <strain evidence="2">6684</strain>
    </source>
</reference>
<dbReference type="Proteomes" id="UP000037122">
    <property type="component" value="Unassembled WGS sequence"/>
</dbReference>
<accession>A0A0L0NSE8</accession>
<proteinExistence type="predicted"/>
<dbReference type="EMBL" id="LGST01000045">
    <property type="protein sequence ID" value="KND97082.1"/>
    <property type="molecule type" value="Genomic_DNA"/>
</dbReference>
<dbReference type="AlphaFoldDB" id="A0A0L0NSE8"/>
<sequence length="165" mass="18660">MLNSKMEYSHRSVDSVCNIVRSRSRPAPVPVLLFPRTPGNDVPSAFKSGCIRLREGELLFEICNDVEQRLPYTFAQDLWLICVEVDTWGAERAFFEVGGPNDTGANVLRYARPSGSIELTLYSDLNCTGQILFRGPLAQYSETIKTNIPFKTVYWNSIAKDKVEY</sequence>
<evidence type="ECO:0000313" key="2">
    <source>
        <dbReference type="Proteomes" id="UP000037122"/>
    </source>
</evidence>
<comment type="caution">
    <text evidence="1">The sequence shown here is derived from an EMBL/GenBank/DDBJ whole genome shotgun (WGS) entry which is preliminary data.</text>
</comment>
<gene>
    <name evidence="1" type="ORF">QG37_06542</name>
</gene>
<name>A0A0L0NSE8_CANAR</name>
<organism evidence="1 2">
    <name type="scientific">Candidozyma auris</name>
    <name type="common">Yeast</name>
    <name type="synonym">Candida auris</name>
    <dbReference type="NCBI Taxonomy" id="498019"/>
    <lineage>
        <taxon>Eukaryota</taxon>
        <taxon>Fungi</taxon>
        <taxon>Dikarya</taxon>
        <taxon>Ascomycota</taxon>
        <taxon>Saccharomycotina</taxon>
        <taxon>Pichiomycetes</taxon>
        <taxon>Metschnikowiaceae</taxon>
        <taxon>Candidozyma</taxon>
    </lineage>
</organism>